<organism evidence="2 3">
    <name type="scientific">Salibacterium halotolerans</name>
    <dbReference type="NCBI Taxonomy" id="1884432"/>
    <lineage>
        <taxon>Bacteria</taxon>
        <taxon>Bacillati</taxon>
        <taxon>Bacillota</taxon>
        <taxon>Bacilli</taxon>
        <taxon>Bacillales</taxon>
        <taxon>Bacillaceae</taxon>
    </lineage>
</organism>
<reference evidence="3" key="1">
    <citation type="submission" date="2016-10" db="EMBL/GenBank/DDBJ databases">
        <authorList>
            <person name="Varghese N."/>
            <person name="Submissions S."/>
        </authorList>
    </citation>
    <scope>NUCLEOTIDE SEQUENCE [LARGE SCALE GENOMIC DNA]</scope>
    <source>
        <strain evidence="3">S7</strain>
    </source>
</reference>
<dbReference type="PANTHER" id="PTHR43031">
    <property type="entry name" value="FAD-DEPENDENT OXIDOREDUCTASE"/>
    <property type="match status" value="1"/>
</dbReference>
<dbReference type="Proteomes" id="UP000198892">
    <property type="component" value="Unassembled WGS sequence"/>
</dbReference>
<evidence type="ECO:0000313" key="3">
    <source>
        <dbReference type="Proteomes" id="UP000198892"/>
    </source>
</evidence>
<accession>A0A1I5U830</accession>
<keyword evidence="2" id="KW-0808">Transferase</keyword>
<evidence type="ECO:0000259" key="1">
    <source>
        <dbReference type="PROSITE" id="PS50206"/>
    </source>
</evidence>
<sequence>MFSPIPKISPQNVEKRIQDDPFQVIDVRSREEVRHGKIPQAVNIPLDELEERMEELDTSEQYVMVCRSGNRSAKAAKRLQKNGYDVKNMTGGMMKWRGDIEV</sequence>
<dbReference type="STRING" id="1884432.SAMN05518683_112107"/>
<feature type="domain" description="Rhodanese" evidence="1">
    <location>
        <begin position="18"/>
        <end position="101"/>
    </location>
</feature>
<proteinExistence type="predicted"/>
<gene>
    <name evidence="2" type="ORF">SAMN05518683_112107</name>
</gene>
<dbReference type="Gene3D" id="3.40.250.10">
    <property type="entry name" value="Rhodanese-like domain"/>
    <property type="match status" value="1"/>
</dbReference>
<keyword evidence="3" id="KW-1185">Reference proteome</keyword>
<dbReference type="PANTHER" id="PTHR43031:SF17">
    <property type="entry name" value="SULFURTRANSFERASE YTWF-RELATED"/>
    <property type="match status" value="1"/>
</dbReference>
<dbReference type="InterPro" id="IPR036873">
    <property type="entry name" value="Rhodanese-like_dom_sf"/>
</dbReference>
<dbReference type="GO" id="GO:0016740">
    <property type="term" value="F:transferase activity"/>
    <property type="evidence" value="ECO:0007669"/>
    <property type="project" value="UniProtKB-KW"/>
</dbReference>
<protein>
    <submittedName>
        <fullName evidence="2">Rhodanese-related sulfurtransferase</fullName>
    </submittedName>
</protein>
<dbReference type="CDD" id="cd00158">
    <property type="entry name" value="RHOD"/>
    <property type="match status" value="1"/>
</dbReference>
<dbReference type="AlphaFoldDB" id="A0A1I5U830"/>
<name>A0A1I5U830_9BACI</name>
<dbReference type="Pfam" id="PF00581">
    <property type="entry name" value="Rhodanese"/>
    <property type="match status" value="1"/>
</dbReference>
<dbReference type="PROSITE" id="PS50206">
    <property type="entry name" value="RHODANESE_3"/>
    <property type="match status" value="1"/>
</dbReference>
<evidence type="ECO:0000313" key="2">
    <source>
        <dbReference type="EMBL" id="SFP91087.1"/>
    </source>
</evidence>
<dbReference type="InterPro" id="IPR050229">
    <property type="entry name" value="GlpE_sulfurtransferase"/>
</dbReference>
<dbReference type="RefSeq" id="WP_244504316.1">
    <property type="nucleotide sequence ID" value="NZ_FOXD01000012.1"/>
</dbReference>
<dbReference type="EMBL" id="FOXD01000012">
    <property type="protein sequence ID" value="SFP91087.1"/>
    <property type="molecule type" value="Genomic_DNA"/>
</dbReference>
<dbReference type="SUPFAM" id="SSF52821">
    <property type="entry name" value="Rhodanese/Cell cycle control phosphatase"/>
    <property type="match status" value="1"/>
</dbReference>
<dbReference type="SMART" id="SM00450">
    <property type="entry name" value="RHOD"/>
    <property type="match status" value="1"/>
</dbReference>
<dbReference type="InterPro" id="IPR001763">
    <property type="entry name" value="Rhodanese-like_dom"/>
</dbReference>